<dbReference type="PANTHER" id="PTHR11206">
    <property type="entry name" value="MULTIDRUG RESISTANCE PROTEIN"/>
    <property type="match status" value="1"/>
</dbReference>
<feature type="transmembrane region" description="Helical" evidence="7">
    <location>
        <begin position="259"/>
        <end position="277"/>
    </location>
</feature>
<protein>
    <submittedName>
        <fullName evidence="8">Ethionine resistance-conferring protein 1</fullName>
    </submittedName>
</protein>
<evidence type="ECO:0000313" key="9">
    <source>
        <dbReference type="Proteomes" id="UP000054886"/>
    </source>
</evidence>
<dbReference type="VEuPathDB" id="FungiDB:CAGL0J00495g"/>
<dbReference type="Pfam" id="PF01554">
    <property type="entry name" value="MatE"/>
    <property type="match status" value="2"/>
</dbReference>
<evidence type="ECO:0000256" key="2">
    <source>
        <dbReference type="ARBA" id="ARBA00010199"/>
    </source>
</evidence>
<feature type="transmembrane region" description="Helical" evidence="7">
    <location>
        <begin position="623"/>
        <end position="644"/>
    </location>
</feature>
<dbReference type="AlphaFoldDB" id="A0A0W0DP77"/>
<organism evidence="8 9">
    <name type="scientific">Candida glabrata</name>
    <name type="common">Yeast</name>
    <name type="synonym">Torulopsis glabrata</name>
    <dbReference type="NCBI Taxonomy" id="5478"/>
    <lineage>
        <taxon>Eukaryota</taxon>
        <taxon>Fungi</taxon>
        <taxon>Dikarya</taxon>
        <taxon>Ascomycota</taxon>
        <taxon>Saccharomycotina</taxon>
        <taxon>Saccharomycetes</taxon>
        <taxon>Saccharomycetales</taxon>
        <taxon>Saccharomycetaceae</taxon>
        <taxon>Nakaseomyces</taxon>
    </lineage>
</organism>
<evidence type="ECO:0000256" key="1">
    <source>
        <dbReference type="ARBA" id="ARBA00004141"/>
    </source>
</evidence>
<feature type="compositionally biased region" description="Basic and acidic residues" evidence="6">
    <location>
        <begin position="38"/>
        <end position="52"/>
    </location>
</feature>
<dbReference type="GO" id="GO:1990961">
    <property type="term" value="P:xenobiotic detoxification by transmembrane export across the plasma membrane"/>
    <property type="evidence" value="ECO:0007669"/>
    <property type="project" value="InterPro"/>
</dbReference>
<feature type="transmembrane region" description="Helical" evidence="7">
    <location>
        <begin position="392"/>
        <end position="418"/>
    </location>
</feature>
<dbReference type="VEuPathDB" id="FungiDB:GWK60_J00385"/>
<reference evidence="8 9" key="1">
    <citation type="submission" date="2015-10" db="EMBL/GenBank/DDBJ databases">
        <title>Draft genomes sequences of Candida glabrata isolates 1A, 1B, 2A, 2B, 3A and 3B.</title>
        <authorList>
            <person name="Haavelsrud O.E."/>
            <person name="Gaustad P."/>
        </authorList>
    </citation>
    <scope>NUCLEOTIDE SEQUENCE [LARGE SCALE GENOMIC DNA]</scope>
    <source>
        <strain evidence="8">910700640</strain>
    </source>
</reference>
<keyword evidence="5 7" id="KW-0472">Membrane</keyword>
<dbReference type="EMBL" id="LLZZ01000158">
    <property type="protein sequence ID" value="KTA97607.1"/>
    <property type="molecule type" value="Genomic_DNA"/>
</dbReference>
<feature type="transmembrane region" description="Helical" evidence="7">
    <location>
        <begin position="220"/>
        <end position="239"/>
    </location>
</feature>
<keyword evidence="4 7" id="KW-1133">Transmembrane helix</keyword>
<evidence type="ECO:0000313" key="8">
    <source>
        <dbReference type="EMBL" id="KTA97607.1"/>
    </source>
</evidence>
<dbReference type="InterPro" id="IPR002528">
    <property type="entry name" value="MATE_fam"/>
</dbReference>
<comment type="caution">
    <text evidence="8">The sequence shown here is derived from an EMBL/GenBank/DDBJ whole genome shotgun (WGS) entry which is preliminary data.</text>
</comment>
<dbReference type="CDD" id="cd13132">
    <property type="entry name" value="MATE_eukaryotic"/>
    <property type="match status" value="1"/>
</dbReference>
<feature type="transmembrane region" description="Helical" evidence="7">
    <location>
        <begin position="563"/>
        <end position="585"/>
    </location>
</feature>
<evidence type="ECO:0000256" key="5">
    <source>
        <dbReference type="ARBA" id="ARBA00023136"/>
    </source>
</evidence>
<dbReference type="VEuPathDB" id="FungiDB:GVI51_J00385"/>
<proteinExistence type="inferred from homology"/>
<feature type="transmembrane region" description="Helical" evidence="7">
    <location>
        <begin position="597"/>
        <end position="617"/>
    </location>
</feature>
<dbReference type="GO" id="GO:0042910">
    <property type="term" value="F:xenobiotic transmembrane transporter activity"/>
    <property type="evidence" value="ECO:0007669"/>
    <property type="project" value="InterPro"/>
</dbReference>
<feature type="transmembrane region" description="Helical" evidence="7">
    <location>
        <begin position="289"/>
        <end position="313"/>
    </location>
</feature>
<feature type="transmembrane region" description="Helical" evidence="7">
    <location>
        <begin position="524"/>
        <end position="543"/>
    </location>
</feature>
<name>A0A0W0DP77_CANGB</name>
<feature type="compositionally biased region" description="Polar residues" evidence="6">
    <location>
        <begin position="58"/>
        <end position="72"/>
    </location>
</feature>
<dbReference type="GO" id="GO:0006556">
    <property type="term" value="P:S-adenosylmethionine biosynthetic process"/>
    <property type="evidence" value="ECO:0007669"/>
    <property type="project" value="EnsemblFungi"/>
</dbReference>
<evidence type="ECO:0000256" key="4">
    <source>
        <dbReference type="ARBA" id="ARBA00022989"/>
    </source>
</evidence>
<evidence type="ECO:0000256" key="3">
    <source>
        <dbReference type="ARBA" id="ARBA00022692"/>
    </source>
</evidence>
<feature type="region of interest" description="Disordered" evidence="6">
    <location>
        <begin position="37"/>
        <end position="78"/>
    </location>
</feature>
<evidence type="ECO:0000256" key="6">
    <source>
        <dbReference type="SAM" id="MobiDB-lite"/>
    </source>
</evidence>
<gene>
    <name evidence="8" type="ORF">AO440_002813</name>
</gene>
<dbReference type="GO" id="GO:0015297">
    <property type="term" value="F:antiporter activity"/>
    <property type="evidence" value="ECO:0007669"/>
    <property type="project" value="InterPro"/>
</dbReference>
<dbReference type="InterPro" id="IPR045069">
    <property type="entry name" value="MATE_euk"/>
</dbReference>
<dbReference type="VEuPathDB" id="FungiDB:B1J91_J00495g"/>
<comment type="similarity">
    <text evidence="2">Belongs to the multi antimicrobial extrusion (MATE) (TC 2.A.66.1) family.</text>
</comment>
<dbReference type="Proteomes" id="UP000054886">
    <property type="component" value="Unassembled WGS sequence"/>
</dbReference>
<dbReference type="GO" id="GO:0016020">
    <property type="term" value="C:membrane"/>
    <property type="evidence" value="ECO:0007669"/>
    <property type="project" value="UniProtKB-SubCell"/>
</dbReference>
<sequence length="665" mass="73467">MPNQFKYTTDERRSSVIYSTSVGKGGLYVPQDYIPPEATERVIDEEMERGDSSDEPLTYQSLSVNRNSNAGSNKRRSDEYQSLIEANNARTLQREHNARQSITNADGYGAISNYRKNSIDKELLEEERDLLIDNHLLDTSKSRRHSQSVGINAAQDFFLGQGYNENTNSVHPDLFIEGEEEVEEEEEEEEIINTWEDAIESGKEISTSFHREIQVISVNAFPLVFTFILQNSLSLASIFSVSHLGTKELGGVTLGSMTANITCLAAIQGLCTCLDTLCSQAYGARNNHLVGVLVQRCAIITCLAFLPVMYIWFFWSDRILASMIPEKELCSLAASYLKITAIGVPGFIFFECGKRFLQCQGIFHASTIVLVICAPLNAILNYILVWDKNIGIGYLGAPTSVAISYWAMALGLLAYTVLTKHPANPMKCWNGVIKPNQLFRNWKKMFNLALPGIIMVEAEFLGFEILTVFASRIGTAPLGAQSIVATVASLAYQVPFSISVSTSTRVANFIGASLYKSCIITCKVSLLLSFACSSLNMLIIFTFKKQIAGLFSSEEDVVSLVVSTLPILAFMQLFDAFNASTAGCLRGQGRQKIGGYINLFAFYCIGIPMAYCLAFVFNTGVGGLWYGITCALVMMSICQGYAVFHCDWKQIIEAAKVRNSESCRP</sequence>
<feature type="transmembrane region" description="Helical" evidence="7">
    <location>
        <begin position="362"/>
        <end position="386"/>
    </location>
</feature>
<keyword evidence="3 7" id="KW-0812">Transmembrane</keyword>
<comment type="subcellular location">
    <subcellularLocation>
        <location evidence="1">Membrane</location>
        <topology evidence="1">Multi-pass membrane protein</topology>
    </subcellularLocation>
</comment>
<feature type="transmembrane region" description="Helical" evidence="7">
    <location>
        <begin position="333"/>
        <end position="350"/>
    </location>
</feature>
<dbReference type="NCBIfam" id="TIGR00797">
    <property type="entry name" value="matE"/>
    <property type="match status" value="1"/>
</dbReference>
<evidence type="ECO:0000256" key="7">
    <source>
        <dbReference type="SAM" id="Phobius"/>
    </source>
</evidence>
<accession>A0A0W0DP77</accession>